<dbReference type="Gene3D" id="3.40.50.1110">
    <property type="entry name" value="SGNH hydrolase"/>
    <property type="match status" value="1"/>
</dbReference>
<dbReference type="InterPro" id="IPR052762">
    <property type="entry name" value="PCW_deacetylase/CE"/>
</dbReference>
<dbReference type="Gene3D" id="2.60.120.260">
    <property type="entry name" value="Galactose-binding domain-like"/>
    <property type="match status" value="1"/>
</dbReference>
<evidence type="ECO:0000259" key="2">
    <source>
        <dbReference type="Pfam" id="PF17996"/>
    </source>
</evidence>
<organism evidence="3 4">
    <name type="scientific">Rhizobium multihospitium</name>
    <dbReference type="NCBI Taxonomy" id="410764"/>
    <lineage>
        <taxon>Bacteria</taxon>
        <taxon>Pseudomonadati</taxon>
        <taxon>Pseudomonadota</taxon>
        <taxon>Alphaproteobacteria</taxon>
        <taxon>Hyphomicrobiales</taxon>
        <taxon>Rhizobiaceae</taxon>
        <taxon>Rhizobium/Agrobacterium group</taxon>
        <taxon>Rhizobium</taxon>
    </lineage>
</organism>
<dbReference type="CDD" id="cd01831">
    <property type="entry name" value="Endoglucanase_E_like"/>
    <property type="match status" value="1"/>
</dbReference>
<dbReference type="PANTHER" id="PTHR37834:SF2">
    <property type="entry name" value="ESTERASE, SGNH HYDROLASE-TYPE"/>
    <property type="match status" value="1"/>
</dbReference>
<accession>A0A1C3X7W1</accession>
<dbReference type="Pfam" id="PF17996">
    <property type="entry name" value="CE2_N"/>
    <property type="match status" value="1"/>
</dbReference>
<dbReference type="InterPro" id="IPR037461">
    <property type="entry name" value="CtCE2-like_dom"/>
</dbReference>
<dbReference type="InterPro" id="IPR040794">
    <property type="entry name" value="CE2_N"/>
</dbReference>
<evidence type="ECO:0000259" key="1">
    <source>
        <dbReference type="Pfam" id="PF13472"/>
    </source>
</evidence>
<evidence type="ECO:0000313" key="4">
    <source>
        <dbReference type="Proteomes" id="UP000199101"/>
    </source>
</evidence>
<dbReference type="Pfam" id="PF13472">
    <property type="entry name" value="Lipase_GDSL_2"/>
    <property type="match status" value="1"/>
</dbReference>
<feature type="domain" description="SGNH hydrolase-type esterase" evidence="1">
    <location>
        <begin position="155"/>
        <end position="307"/>
    </location>
</feature>
<dbReference type="GO" id="GO:0052689">
    <property type="term" value="F:carboxylic ester hydrolase activity"/>
    <property type="evidence" value="ECO:0007669"/>
    <property type="project" value="InterPro"/>
</dbReference>
<dbReference type="STRING" id="410764.GA0061103_0353"/>
<sequence>MSIIARWRPWPVRELHVVAASLLLSVSVFIPTFPTFAADTIERPSKWIGRVAASDAAFGWPGSGFALRFEGTSLSVTLVDTGQNSLEIELDGVPQRLDLQAGQHRYQLADGLQRGAHSVRATRRTEGWVGDTTFVSAETDGSFLPAEASTEEMVAIGDSITAGYGVEGVGPGCKFSPGTENQYLTYAAVAARSLGMELTTLAVSGIGLSRAREGTKTMLDVIDNGTLLRSGAPGLPDERVSAVVINLGTNDFSDGKNPGDFGGEYAKLLSRLRYQFPKAYLYAALGPMMPQKDFDTAEKAIKAAVQTSVAKGESRLRYLNLRVKPKDFGCNWHPSRSTQAAMADVLEQAIKADRGRHG</sequence>
<dbReference type="EMBL" id="FMAG01000012">
    <property type="protein sequence ID" value="SCB48353.1"/>
    <property type="molecule type" value="Genomic_DNA"/>
</dbReference>
<dbReference type="SUPFAM" id="SSF52266">
    <property type="entry name" value="SGNH hydrolase"/>
    <property type="match status" value="1"/>
</dbReference>
<dbReference type="InterPro" id="IPR036514">
    <property type="entry name" value="SGNH_hydro_sf"/>
</dbReference>
<reference evidence="4" key="1">
    <citation type="submission" date="2016-08" db="EMBL/GenBank/DDBJ databases">
        <authorList>
            <person name="Varghese N."/>
            <person name="Submissions Spin"/>
        </authorList>
    </citation>
    <scope>NUCLEOTIDE SEQUENCE [LARGE SCALE GENOMIC DNA]</scope>
    <source>
        <strain evidence="4">HAMBI 2975</strain>
    </source>
</reference>
<dbReference type="PANTHER" id="PTHR37834">
    <property type="entry name" value="GDSL-LIKE LIPASE/ACYLHYDROLASE DOMAIN PROTEIN (AFU_ORTHOLOGUE AFUA_2G00620)"/>
    <property type="match status" value="1"/>
</dbReference>
<proteinExistence type="predicted"/>
<keyword evidence="3" id="KW-0378">Hydrolase</keyword>
<name>A0A1C3X7W1_9HYPH</name>
<gene>
    <name evidence="3" type="ORF">GA0061103_0353</name>
</gene>
<evidence type="ECO:0000313" key="3">
    <source>
        <dbReference type="EMBL" id="SCB48353.1"/>
    </source>
</evidence>
<dbReference type="AlphaFoldDB" id="A0A1C3X7W1"/>
<dbReference type="Proteomes" id="UP000199101">
    <property type="component" value="Unassembled WGS sequence"/>
</dbReference>
<dbReference type="InterPro" id="IPR013830">
    <property type="entry name" value="SGNH_hydro"/>
</dbReference>
<protein>
    <submittedName>
        <fullName evidence="3">GDSL-like Lipase/Acylhydrolase family protein</fullName>
    </submittedName>
</protein>
<keyword evidence="4" id="KW-1185">Reference proteome</keyword>
<feature type="domain" description="Carbohydrate esterase 2 N-terminal" evidence="2">
    <location>
        <begin position="48"/>
        <end position="144"/>
    </location>
</feature>